<dbReference type="SMART" id="SM00421">
    <property type="entry name" value="HTH_LUXR"/>
    <property type="match status" value="1"/>
</dbReference>
<dbReference type="EMBL" id="JACHJS010000001">
    <property type="protein sequence ID" value="MBB4966716.1"/>
    <property type="molecule type" value="Genomic_DNA"/>
</dbReference>
<dbReference type="Pfam" id="PF01978">
    <property type="entry name" value="TrmB"/>
    <property type="match status" value="1"/>
</dbReference>
<feature type="domain" description="HTH luxR-type" evidence="1">
    <location>
        <begin position="255"/>
        <end position="312"/>
    </location>
</feature>
<dbReference type="InterPro" id="IPR000792">
    <property type="entry name" value="Tscrpt_reg_LuxR_C"/>
</dbReference>
<dbReference type="AlphaFoldDB" id="A0A7W7T5L6"/>
<keyword evidence="2" id="KW-0238">DNA-binding</keyword>
<proteinExistence type="predicted"/>
<name>A0A7W7T5L6_9PSEU</name>
<dbReference type="InterPro" id="IPR036388">
    <property type="entry name" value="WH-like_DNA-bd_sf"/>
</dbReference>
<dbReference type="PANTHER" id="PTHR34293:SF1">
    <property type="entry name" value="HTH-TYPE TRANSCRIPTIONAL REGULATOR TRMBL2"/>
    <property type="match status" value="1"/>
</dbReference>
<dbReference type="Gene3D" id="1.10.10.10">
    <property type="entry name" value="Winged helix-like DNA-binding domain superfamily/Winged helix DNA-binding domain"/>
    <property type="match status" value="2"/>
</dbReference>
<accession>A0A7W7T5L6</accession>
<organism evidence="2 3">
    <name type="scientific">Saccharothrix violaceirubra</name>
    <dbReference type="NCBI Taxonomy" id="413306"/>
    <lineage>
        <taxon>Bacteria</taxon>
        <taxon>Bacillati</taxon>
        <taxon>Actinomycetota</taxon>
        <taxon>Actinomycetes</taxon>
        <taxon>Pseudonocardiales</taxon>
        <taxon>Pseudonocardiaceae</taxon>
        <taxon>Saccharothrix</taxon>
    </lineage>
</organism>
<evidence type="ECO:0000313" key="3">
    <source>
        <dbReference type="Proteomes" id="UP000542674"/>
    </source>
</evidence>
<sequence length="324" mass="35900">MPDPTALDLTSAEVDVYRELTDRAGTAAQLAARLRIGDDRVRTALRGLRRLDLVVRSSGRPAVFSAVAPAIGLGGLVLRRERKLEELRRLQTELQERHSRAVRGAEPTELLEVVGGTDGIARRAAQLMRSARHEVRFVDKPPYAEPPSILHPVERDLLDRGVRFRGVYDRDGLEMHGLEEDLEPGLALGEQARVVADAPLKMILVDRHSALIPLDSSAPDVRTALVVRPCTLLHALELLFENLWREALPLSLIDGEDLSAVDMRLLGLLTTGMPDRTIAKQLGLSYRTFQRRLHDLMEALGAQTRFQAGLRAAAKGWVRLSVPD</sequence>
<dbReference type="SUPFAM" id="SSF46894">
    <property type="entry name" value="C-terminal effector domain of the bipartite response regulators"/>
    <property type="match status" value="1"/>
</dbReference>
<gene>
    <name evidence="2" type="ORF">F4559_004075</name>
</gene>
<evidence type="ECO:0000313" key="2">
    <source>
        <dbReference type="EMBL" id="MBB4966716.1"/>
    </source>
</evidence>
<dbReference type="InterPro" id="IPR016032">
    <property type="entry name" value="Sig_transdc_resp-reg_C-effctor"/>
</dbReference>
<dbReference type="InterPro" id="IPR051797">
    <property type="entry name" value="TrmB-like"/>
</dbReference>
<dbReference type="GO" id="GO:0003677">
    <property type="term" value="F:DNA binding"/>
    <property type="evidence" value="ECO:0007669"/>
    <property type="project" value="UniProtKB-KW"/>
</dbReference>
<reference evidence="2 3" key="1">
    <citation type="submission" date="2020-08" db="EMBL/GenBank/DDBJ databases">
        <title>Sequencing the genomes of 1000 actinobacteria strains.</title>
        <authorList>
            <person name="Klenk H.-P."/>
        </authorList>
    </citation>
    <scope>NUCLEOTIDE SEQUENCE [LARGE SCALE GENOMIC DNA]</scope>
    <source>
        <strain evidence="2 3">DSM 45084</strain>
    </source>
</reference>
<dbReference type="GO" id="GO:0006355">
    <property type="term" value="P:regulation of DNA-templated transcription"/>
    <property type="evidence" value="ECO:0007669"/>
    <property type="project" value="InterPro"/>
</dbReference>
<keyword evidence="3" id="KW-1185">Reference proteome</keyword>
<comment type="caution">
    <text evidence="2">The sequence shown here is derived from an EMBL/GenBank/DDBJ whole genome shotgun (WGS) entry which is preliminary data.</text>
</comment>
<protein>
    <submittedName>
        <fullName evidence="2">DNA-binding NarL/FixJ family response regulator</fullName>
    </submittedName>
</protein>
<dbReference type="Proteomes" id="UP000542674">
    <property type="component" value="Unassembled WGS sequence"/>
</dbReference>
<dbReference type="RefSeq" id="WP_312865731.1">
    <property type="nucleotide sequence ID" value="NZ_BAABAI010000022.1"/>
</dbReference>
<evidence type="ECO:0000259" key="1">
    <source>
        <dbReference type="SMART" id="SM00421"/>
    </source>
</evidence>
<dbReference type="PANTHER" id="PTHR34293">
    <property type="entry name" value="HTH-TYPE TRANSCRIPTIONAL REGULATOR TRMBL2"/>
    <property type="match status" value="1"/>
</dbReference>
<dbReference type="InterPro" id="IPR002831">
    <property type="entry name" value="Tscrpt_reg_TrmB_N"/>
</dbReference>